<dbReference type="EMBL" id="CP009287">
    <property type="protein sequence ID" value="AIQ66487.1"/>
    <property type="molecule type" value="Genomic_DNA"/>
</dbReference>
<dbReference type="AlphaFoldDB" id="A0A089M022"/>
<feature type="region of interest" description="Disordered" evidence="1">
    <location>
        <begin position="51"/>
        <end position="77"/>
    </location>
</feature>
<dbReference type="HOGENOM" id="CLU_2634715_0_0_9"/>
<proteinExistence type="predicted"/>
<dbReference type="Proteomes" id="UP000029500">
    <property type="component" value="Chromosome"/>
</dbReference>
<evidence type="ECO:0000313" key="2">
    <source>
        <dbReference type="EMBL" id="AIQ66487.1"/>
    </source>
</evidence>
<protein>
    <submittedName>
        <fullName evidence="2">Uncharacterized protein</fullName>
    </submittedName>
</protein>
<accession>A0A089M022</accession>
<dbReference type="KEGG" id="pgm:PGRAT_01585"/>
<sequence length="77" mass="7969">MAFPHSNVFPATEFDPKGSKLDLIALCAAVLGSESFPCLYNLVGSALRTQQAREHNAPAPASHPGVQRAGALGVPLG</sequence>
<keyword evidence="3" id="KW-1185">Reference proteome</keyword>
<reference evidence="2 3" key="1">
    <citation type="submission" date="2014-08" db="EMBL/GenBank/DDBJ databases">
        <title>Comparative genomics of the Paenibacillus odorifer group.</title>
        <authorList>
            <person name="den Bakker H.C."/>
            <person name="Tsai Y.-C."/>
            <person name="Martin N."/>
            <person name="Korlach J."/>
            <person name="Wiedmann M."/>
        </authorList>
    </citation>
    <scope>NUCLEOTIDE SEQUENCE [LARGE SCALE GENOMIC DNA]</scope>
    <source>
        <strain evidence="2 3">DSM 15220</strain>
    </source>
</reference>
<gene>
    <name evidence="2" type="ORF">PGRAT_01585</name>
</gene>
<organism evidence="2 3">
    <name type="scientific">Paenibacillus graminis</name>
    <dbReference type="NCBI Taxonomy" id="189425"/>
    <lineage>
        <taxon>Bacteria</taxon>
        <taxon>Bacillati</taxon>
        <taxon>Bacillota</taxon>
        <taxon>Bacilli</taxon>
        <taxon>Bacillales</taxon>
        <taxon>Paenibacillaceae</taxon>
        <taxon>Paenibacillus</taxon>
    </lineage>
</organism>
<name>A0A089M022_9BACL</name>
<evidence type="ECO:0000256" key="1">
    <source>
        <dbReference type="SAM" id="MobiDB-lite"/>
    </source>
</evidence>
<evidence type="ECO:0000313" key="3">
    <source>
        <dbReference type="Proteomes" id="UP000029500"/>
    </source>
</evidence>